<sequence length="127" mass="13411">METKNLGIHRHFTPRNGQPCTHDSPAGTRQGSPPSLSIGHADAAHLGNIQARPASRPSRALPTACQVGGEAGRRCPRIPGLTNVTVLRCHVLDGNDNPLPLGGPHQLSSPPACAGSKIQKKKKTQRQ</sequence>
<accession>G2RGC3</accession>
<dbReference type="KEGG" id="ttt:THITE_127761"/>
<feature type="compositionally biased region" description="Basic residues" evidence="1">
    <location>
        <begin position="118"/>
        <end position="127"/>
    </location>
</feature>
<proteinExistence type="predicted"/>
<keyword evidence="3" id="KW-1185">Reference proteome</keyword>
<feature type="region of interest" description="Disordered" evidence="1">
    <location>
        <begin position="1"/>
        <end position="40"/>
    </location>
</feature>
<dbReference type="EMBL" id="CP003014">
    <property type="protein sequence ID" value="AEO71008.1"/>
    <property type="molecule type" value="Genomic_DNA"/>
</dbReference>
<evidence type="ECO:0000313" key="2">
    <source>
        <dbReference type="EMBL" id="AEO71008.1"/>
    </source>
</evidence>
<feature type="compositionally biased region" description="Polar residues" evidence="1">
    <location>
        <begin position="15"/>
        <end position="35"/>
    </location>
</feature>
<protein>
    <submittedName>
        <fullName evidence="2">Uncharacterized protein</fullName>
    </submittedName>
</protein>
<reference evidence="2 3" key="1">
    <citation type="journal article" date="2011" name="Nat. Biotechnol.">
        <title>Comparative genomic analysis of the thermophilic biomass-degrading fungi Myceliophthora thermophila and Thielavia terrestris.</title>
        <authorList>
            <person name="Berka R.M."/>
            <person name="Grigoriev I.V."/>
            <person name="Otillar R."/>
            <person name="Salamov A."/>
            <person name="Grimwood J."/>
            <person name="Reid I."/>
            <person name="Ishmael N."/>
            <person name="John T."/>
            <person name="Darmond C."/>
            <person name="Moisan M.-C."/>
            <person name="Henrissat B."/>
            <person name="Coutinho P.M."/>
            <person name="Lombard V."/>
            <person name="Natvig D.O."/>
            <person name="Lindquist E."/>
            <person name="Schmutz J."/>
            <person name="Lucas S."/>
            <person name="Harris P."/>
            <person name="Powlowski J."/>
            <person name="Bellemare A."/>
            <person name="Taylor D."/>
            <person name="Butler G."/>
            <person name="de Vries R.P."/>
            <person name="Allijn I.E."/>
            <person name="van den Brink J."/>
            <person name="Ushinsky S."/>
            <person name="Storms R."/>
            <person name="Powell A.J."/>
            <person name="Paulsen I.T."/>
            <person name="Elbourne L.D.H."/>
            <person name="Baker S.E."/>
            <person name="Magnuson J."/>
            <person name="LaBoissiere S."/>
            <person name="Clutterbuck A.J."/>
            <person name="Martinez D."/>
            <person name="Wogulis M."/>
            <person name="de Leon A.L."/>
            <person name="Rey M.W."/>
            <person name="Tsang A."/>
        </authorList>
    </citation>
    <scope>NUCLEOTIDE SEQUENCE [LARGE SCALE GENOMIC DNA]</scope>
    <source>
        <strain evidence="3">ATCC 38088 / NRRL 8126</strain>
    </source>
</reference>
<organism evidence="2 3">
    <name type="scientific">Thermothielavioides terrestris (strain ATCC 38088 / NRRL 8126)</name>
    <name type="common">Thielavia terrestris</name>
    <dbReference type="NCBI Taxonomy" id="578455"/>
    <lineage>
        <taxon>Eukaryota</taxon>
        <taxon>Fungi</taxon>
        <taxon>Dikarya</taxon>
        <taxon>Ascomycota</taxon>
        <taxon>Pezizomycotina</taxon>
        <taxon>Sordariomycetes</taxon>
        <taxon>Sordariomycetidae</taxon>
        <taxon>Sordariales</taxon>
        <taxon>Chaetomiaceae</taxon>
        <taxon>Thermothielavioides</taxon>
        <taxon>Thermothielavioides terrestris</taxon>
    </lineage>
</organism>
<gene>
    <name evidence="2" type="ORF">THITE_127761</name>
</gene>
<dbReference type="GeneID" id="11521750"/>
<dbReference type="HOGENOM" id="CLU_1972001_0_0_1"/>
<dbReference type="RefSeq" id="XP_003657344.1">
    <property type="nucleotide sequence ID" value="XM_003657296.1"/>
</dbReference>
<feature type="region of interest" description="Disordered" evidence="1">
    <location>
        <begin position="93"/>
        <end position="127"/>
    </location>
</feature>
<name>G2RGC3_THETT</name>
<evidence type="ECO:0000256" key="1">
    <source>
        <dbReference type="SAM" id="MobiDB-lite"/>
    </source>
</evidence>
<evidence type="ECO:0000313" key="3">
    <source>
        <dbReference type="Proteomes" id="UP000008181"/>
    </source>
</evidence>
<dbReference type="AlphaFoldDB" id="G2RGC3"/>
<dbReference type="Proteomes" id="UP000008181">
    <property type="component" value="Chromosome 6"/>
</dbReference>